<dbReference type="OrthoDB" id="116979at2"/>
<evidence type="ECO:0000313" key="4">
    <source>
        <dbReference type="Proteomes" id="UP000482487"/>
    </source>
</evidence>
<feature type="signal peptide" evidence="2">
    <location>
        <begin position="1"/>
        <end position="23"/>
    </location>
</feature>
<dbReference type="InterPro" id="IPR019207">
    <property type="entry name" value="DUF2092"/>
</dbReference>
<dbReference type="AlphaFoldDB" id="A0A7C9IJ18"/>
<gene>
    <name evidence="3" type="ORF">GTA51_01880</name>
</gene>
<dbReference type="SUPFAM" id="SSF89392">
    <property type="entry name" value="Prokaryotic lipoproteins and lipoprotein localization factors"/>
    <property type="match status" value="1"/>
</dbReference>
<accession>A0A7C9IJ18</accession>
<dbReference type="Pfam" id="PF09865">
    <property type="entry name" value="DUF2092"/>
    <property type="match status" value="1"/>
</dbReference>
<evidence type="ECO:0000256" key="2">
    <source>
        <dbReference type="SAM" id="SignalP"/>
    </source>
</evidence>
<keyword evidence="4" id="KW-1185">Reference proteome</keyword>
<dbReference type="Gene3D" id="2.50.20.10">
    <property type="entry name" value="Lipoprotein localisation LolA/LolB/LppX"/>
    <property type="match status" value="1"/>
</dbReference>
<reference evidence="3 4" key="1">
    <citation type="submission" date="2020-01" db="EMBL/GenBank/DDBJ databases">
        <title>Genome sequence of Desulfovibrio aerotolerans DSM 16695(T).</title>
        <authorList>
            <person name="Karnachuk O."/>
            <person name="Avakyan M."/>
            <person name="Mardanov A."/>
            <person name="Kadnikov V."/>
            <person name="Ravin N."/>
        </authorList>
    </citation>
    <scope>NUCLEOTIDE SEQUENCE [LARGE SCALE GENOMIC DNA]</scope>
    <source>
        <strain evidence="3 4">DSM 16695</strain>
    </source>
</reference>
<protein>
    <submittedName>
        <fullName evidence="3">DUF2092 domain-containing protein</fullName>
    </submittedName>
</protein>
<dbReference type="EMBL" id="WVUD01000002">
    <property type="protein sequence ID" value="MYL81885.1"/>
    <property type="molecule type" value="Genomic_DNA"/>
</dbReference>
<feature type="chain" id="PRO_5028866280" evidence="2">
    <location>
        <begin position="24"/>
        <end position="252"/>
    </location>
</feature>
<name>A0A7C9IJ18_9BACT</name>
<comment type="caution">
    <text evidence="3">The sequence shown here is derived from an EMBL/GenBank/DDBJ whole genome shotgun (WGS) entry which is preliminary data.</text>
</comment>
<sequence>MRHGIKAALTGLFLVFLLGSAQAGTGVDPRAEGLLRAMSAHVQSLAAFSVIETSLVDRVFPNGQKVAFFHTTAIKAQRPDKLRAEATGDDVAATFVLNGPTFQVYDAKTKAYVALDVPPRLDAALEQAMVRLNLVGPMIDFLAADPYKSIMEKVLEVVYVGQSTVGGTPCHHLAFRQLTQDFELWIDAGKTPWPLRLAITDKTRHGDPRVLVEYRDWKPSSGFAAKTFAFTPPAEAVRTKVAPQPATTGQKP</sequence>
<evidence type="ECO:0000256" key="1">
    <source>
        <dbReference type="ARBA" id="ARBA00022729"/>
    </source>
</evidence>
<organism evidence="3 4">
    <name type="scientific">Solidesulfovibrio aerotolerans</name>
    <dbReference type="NCBI Taxonomy" id="295255"/>
    <lineage>
        <taxon>Bacteria</taxon>
        <taxon>Pseudomonadati</taxon>
        <taxon>Thermodesulfobacteriota</taxon>
        <taxon>Desulfovibrionia</taxon>
        <taxon>Desulfovibrionales</taxon>
        <taxon>Desulfovibrionaceae</taxon>
        <taxon>Solidesulfovibrio</taxon>
    </lineage>
</organism>
<proteinExistence type="predicted"/>
<evidence type="ECO:0000313" key="3">
    <source>
        <dbReference type="EMBL" id="MYL81885.1"/>
    </source>
</evidence>
<dbReference type="RefSeq" id="WP_160958202.1">
    <property type="nucleotide sequence ID" value="NZ_WVUD01000002.1"/>
</dbReference>
<dbReference type="InterPro" id="IPR029046">
    <property type="entry name" value="LolA/LolB/LppX"/>
</dbReference>
<keyword evidence="1 2" id="KW-0732">Signal</keyword>
<dbReference type="Proteomes" id="UP000482487">
    <property type="component" value="Unassembled WGS sequence"/>
</dbReference>